<dbReference type="InterPro" id="IPR053925">
    <property type="entry name" value="RecX_HTH_3rd"/>
</dbReference>
<dbReference type="AlphaFoldDB" id="A0A929WYC0"/>
<keyword evidence="4 5" id="KW-0963">Cytoplasm</keyword>
<dbReference type="GO" id="GO:0005737">
    <property type="term" value="C:cytoplasm"/>
    <property type="evidence" value="ECO:0007669"/>
    <property type="project" value="UniProtKB-SubCell"/>
</dbReference>
<evidence type="ECO:0000256" key="2">
    <source>
        <dbReference type="ARBA" id="ARBA00009695"/>
    </source>
</evidence>
<proteinExistence type="inferred from homology"/>
<dbReference type="RefSeq" id="WP_303762327.1">
    <property type="nucleotide sequence ID" value="NZ_CAUUHZ010000016.1"/>
</dbReference>
<dbReference type="InterPro" id="IPR053924">
    <property type="entry name" value="RecX_HTH_2nd"/>
</dbReference>
<dbReference type="InterPro" id="IPR036388">
    <property type="entry name" value="WH-like_DNA-bd_sf"/>
</dbReference>
<evidence type="ECO:0000259" key="7">
    <source>
        <dbReference type="Pfam" id="PF21981"/>
    </source>
</evidence>
<comment type="caution">
    <text evidence="8">The sequence shown here is derived from an EMBL/GenBank/DDBJ whole genome shotgun (WGS) entry which is preliminary data.</text>
</comment>
<evidence type="ECO:0000256" key="3">
    <source>
        <dbReference type="ARBA" id="ARBA00018111"/>
    </source>
</evidence>
<dbReference type="HAMAP" id="MF_01114">
    <property type="entry name" value="RecX"/>
    <property type="match status" value="1"/>
</dbReference>
<evidence type="ECO:0000256" key="5">
    <source>
        <dbReference type="HAMAP-Rule" id="MF_01114"/>
    </source>
</evidence>
<evidence type="ECO:0000256" key="1">
    <source>
        <dbReference type="ARBA" id="ARBA00004496"/>
    </source>
</evidence>
<evidence type="ECO:0000256" key="4">
    <source>
        <dbReference type="ARBA" id="ARBA00022490"/>
    </source>
</evidence>
<accession>A0A929WYC0</accession>
<comment type="similarity">
    <text evidence="2 5">Belongs to the RecX family.</text>
</comment>
<dbReference type="Pfam" id="PF02631">
    <property type="entry name" value="RecX_HTH2"/>
    <property type="match status" value="1"/>
</dbReference>
<evidence type="ECO:0000259" key="6">
    <source>
        <dbReference type="Pfam" id="PF02631"/>
    </source>
</evidence>
<reference evidence="8" key="1">
    <citation type="submission" date="2020-04" db="EMBL/GenBank/DDBJ databases">
        <title>Deep metagenomics examines the oral microbiome during advanced dental caries in children, revealing novel taxa and co-occurrences with host molecules.</title>
        <authorList>
            <person name="Baker J.L."/>
            <person name="Morton J.T."/>
            <person name="Dinis M."/>
            <person name="Alvarez R."/>
            <person name="Tran N.C."/>
            <person name="Knight R."/>
            <person name="Edlund A."/>
        </authorList>
    </citation>
    <scope>NUCLEOTIDE SEQUENCE</scope>
    <source>
        <strain evidence="8">JCVI_34_bin.1</strain>
    </source>
</reference>
<evidence type="ECO:0000313" key="8">
    <source>
        <dbReference type="EMBL" id="MBF0969432.1"/>
    </source>
</evidence>
<sequence>MTKEKILPEKLYKRAAARCAQREYCRSEWARKFIEGGLTHADAETLLNRLETEGYIDEARYARAFVHDKTLYDRWGRFKTRQALALKGVGSEQIEAALAEIDAEVYYDTLKNLLQAKKRSVKADSAYELQQKLIRYAAGRGFEQDLIFKVLETEILQSGYCI</sequence>
<comment type="function">
    <text evidence="5">Modulates RecA activity.</text>
</comment>
<evidence type="ECO:0000313" key="9">
    <source>
        <dbReference type="Proteomes" id="UP000704068"/>
    </source>
</evidence>
<dbReference type="Proteomes" id="UP000704068">
    <property type="component" value="Unassembled WGS sequence"/>
</dbReference>
<dbReference type="EMBL" id="JABZGR010000001">
    <property type="protein sequence ID" value="MBF0969432.1"/>
    <property type="molecule type" value="Genomic_DNA"/>
</dbReference>
<feature type="domain" description="RecX second three-helical" evidence="6">
    <location>
        <begin position="57"/>
        <end position="98"/>
    </location>
</feature>
<dbReference type="GO" id="GO:0006282">
    <property type="term" value="P:regulation of DNA repair"/>
    <property type="evidence" value="ECO:0007669"/>
    <property type="project" value="UniProtKB-UniRule"/>
</dbReference>
<dbReference type="Gene3D" id="1.10.10.10">
    <property type="entry name" value="Winged helix-like DNA-binding domain superfamily/Winged helix DNA-binding domain"/>
    <property type="match status" value="2"/>
</dbReference>
<organism evidence="8 9">
    <name type="scientific">Alloprevotella tannerae</name>
    <dbReference type="NCBI Taxonomy" id="76122"/>
    <lineage>
        <taxon>Bacteria</taxon>
        <taxon>Pseudomonadati</taxon>
        <taxon>Bacteroidota</taxon>
        <taxon>Bacteroidia</taxon>
        <taxon>Bacteroidales</taxon>
        <taxon>Prevotellaceae</taxon>
        <taxon>Alloprevotella</taxon>
    </lineage>
</organism>
<dbReference type="PANTHER" id="PTHR33602">
    <property type="entry name" value="REGULATORY PROTEIN RECX FAMILY PROTEIN"/>
    <property type="match status" value="1"/>
</dbReference>
<dbReference type="PANTHER" id="PTHR33602:SF1">
    <property type="entry name" value="REGULATORY PROTEIN RECX FAMILY PROTEIN"/>
    <property type="match status" value="1"/>
</dbReference>
<comment type="subcellular location">
    <subcellularLocation>
        <location evidence="1 5">Cytoplasm</location>
    </subcellularLocation>
</comment>
<name>A0A929WYC0_9BACT</name>
<gene>
    <name evidence="5" type="primary">recX</name>
    <name evidence="8" type="ORF">HXK21_00095</name>
</gene>
<dbReference type="InterPro" id="IPR003783">
    <property type="entry name" value="Regulatory_RecX"/>
</dbReference>
<feature type="domain" description="RecX third three-helical" evidence="7">
    <location>
        <begin position="104"/>
        <end position="151"/>
    </location>
</feature>
<dbReference type="Pfam" id="PF21981">
    <property type="entry name" value="RecX_HTH3"/>
    <property type="match status" value="1"/>
</dbReference>
<protein>
    <recommendedName>
        <fullName evidence="3 5">Regulatory protein RecX</fullName>
    </recommendedName>
</protein>